<gene>
    <name evidence="2" type="ORF">IC620_10705</name>
</gene>
<dbReference type="InterPro" id="IPR013216">
    <property type="entry name" value="Methyltransf_11"/>
</dbReference>
<protein>
    <submittedName>
        <fullName evidence="2">Class I SAM-dependent methyltransferase</fullName>
    </submittedName>
</protein>
<keyword evidence="2" id="KW-0808">Transferase</keyword>
<dbReference type="AlphaFoldDB" id="A0A926RTH3"/>
<dbReference type="SUPFAM" id="SSF53335">
    <property type="entry name" value="S-adenosyl-L-methionine-dependent methyltransferases"/>
    <property type="match status" value="1"/>
</dbReference>
<organism evidence="2 3">
    <name type="scientific">Polycladospora coralii</name>
    <dbReference type="NCBI Taxonomy" id="2771432"/>
    <lineage>
        <taxon>Bacteria</taxon>
        <taxon>Bacillati</taxon>
        <taxon>Bacillota</taxon>
        <taxon>Bacilli</taxon>
        <taxon>Bacillales</taxon>
        <taxon>Thermoactinomycetaceae</taxon>
        <taxon>Polycladospora</taxon>
    </lineage>
</organism>
<dbReference type="RefSeq" id="WP_191142163.1">
    <property type="nucleotide sequence ID" value="NZ_JACXAH010000014.1"/>
</dbReference>
<evidence type="ECO:0000313" key="2">
    <source>
        <dbReference type="EMBL" id="MBD1372825.1"/>
    </source>
</evidence>
<accession>A0A926RTH3</accession>
<dbReference type="CDD" id="cd02440">
    <property type="entry name" value="AdoMet_MTases"/>
    <property type="match status" value="1"/>
</dbReference>
<name>A0A926RTH3_9BACL</name>
<reference evidence="2" key="1">
    <citation type="submission" date="2020-09" db="EMBL/GenBank/DDBJ databases">
        <title>A novel bacterium of genus Hazenella, isolated from South China Sea.</title>
        <authorList>
            <person name="Huang H."/>
            <person name="Mo K."/>
            <person name="Hu Y."/>
        </authorList>
    </citation>
    <scope>NUCLEOTIDE SEQUENCE</scope>
    <source>
        <strain evidence="2">IB182357</strain>
    </source>
</reference>
<keyword evidence="3" id="KW-1185">Reference proteome</keyword>
<dbReference type="GO" id="GO:0032259">
    <property type="term" value="P:methylation"/>
    <property type="evidence" value="ECO:0007669"/>
    <property type="project" value="UniProtKB-KW"/>
</dbReference>
<evidence type="ECO:0000259" key="1">
    <source>
        <dbReference type="Pfam" id="PF08241"/>
    </source>
</evidence>
<dbReference type="GO" id="GO:0008757">
    <property type="term" value="F:S-adenosylmethionine-dependent methyltransferase activity"/>
    <property type="evidence" value="ECO:0007669"/>
    <property type="project" value="InterPro"/>
</dbReference>
<feature type="domain" description="Methyltransferase type 11" evidence="1">
    <location>
        <begin position="63"/>
        <end position="158"/>
    </location>
</feature>
<sequence>MDITEYNRMSWNNQVDSGDQWTQPVDSATIAQARADKWHIVLTPTRPVPRNWFPPNLKDKKVLCLASGGGQQGPILAAAGAKVTVLDNSDKQLDQDRFVAKREQLDIETIKGSMTNLSMLADETFDIIIHPVSNVFIDNVLPVWKEAYRVLKTGGSLLAGFTNPILFLFAEEAVEKGPLEVKYPIPYSDLKHLPSEKLAELQQKKEPLAFGHTLEDQIKGQLDAGFVLSGFYEDQSGYDSQLDSYISVYIATQARKLG</sequence>
<dbReference type="Pfam" id="PF08241">
    <property type="entry name" value="Methyltransf_11"/>
    <property type="match status" value="1"/>
</dbReference>
<comment type="caution">
    <text evidence="2">The sequence shown here is derived from an EMBL/GenBank/DDBJ whole genome shotgun (WGS) entry which is preliminary data.</text>
</comment>
<proteinExistence type="predicted"/>
<dbReference type="EMBL" id="JACXAH010000014">
    <property type="protein sequence ID" value="MBD1372825.1"/>
    <property type="molecule type" value="Genomic_DNA"/>
</dbReference>
<keyword evidence="2" id="KW-0489">Methyltransferase</keyword>
<dbReference type="Proteomes" id="UP000661691">
    <property type="component" value="Unassembled WGS sequence"/>
</dbReference>
<dbReference type="InterPro" id="IPR029063">
    <property type="entry name" value="SAM-dependent_MTases_sf"/>
</dbReference>
<evidence type="ECO:0000313" key="3">
    <source>
        <dbReference type="Proteomes" id="UP000661691"/>
    </source>
</evidence>
<dbReference type="Gene3D" id="3.40.50.150">
    <property type="entry name" value="Vaccinia Virus protein VP39"/>
    <property type="match status" value="1"/>
</dbReference>